<protein>
    <submittedName>
        <fullName evidence="1">Uncharacterized protein</fullName>
    </submittedName>
</protein>
<dbReference type="Proteomes" id="UP001206925">
    <property type="component" value="Unassembled WGS sequence"/>
</dbReference>
<proteinExistence type="predicted"/>
<evidence type="ECO:0000313" key="1">
    <source>
        <dbReference type="EMBL" id="KAI7725241.1"/>
    </source>
</evidence>
<evidence type="ECO:0000313" key="2">
    <source>
        <dbReference type="Proteomes" id="UP001206925"/>
    </source>
</evidence>
<accession>A0AAD5BMQ3</accession>
<gene>
    <name evidence="1" type="ORF">M8C21_014637</name>
</gene>
<dbReference type="EMBL" id="JAMZMK010011991">
    <property type="protein sequence ID" value="KAI7725241.1"/>
    <property type="molecule type" value="Genomic_DNA"/>
</dbReference>
<comment type="caution">
    <text evidence="1">The sequence shown here is derived from an EMBL/GenBank/DDBJ whole genome shotgun (WGS) entry which is preliminary data.</text>
</comment>
<name>A0AAD5BMQ3_AMBAR</name>
<organism evidence="1 2">
    <name type="scientific">Ambrosia artemisiifolia</name>
    <name type="common">Common ragweed</name>
    <dbReference type="NCBI Taxonomy" id="4212"/>
    <lineage>
        <taxon>Eukaryota</taxon>
        <taxon>Viridiplantae</taxon>
        <taxon>Streptophyta</taxon>
        <taxon>Embryophyta</taxon>
        <taxon>Tracheophyta</taxon>
        <taxon>Spermatophyta</taxon>
        <taxon>Magnoliopsida</taxon>
        <taxon>eudicotyledons</taxon>
        <taxon>Gunneridae</taxon>
        <taxon>Pentapetalae</taxon>
        <taxon>asterids</taxon>
        <taxon>campanulids</taxon>
        <taxon>Asterales</taxon>
        <taxon>Asteraceae</taxon>
        <taxon>Asteroideae</taxon>
        <taxon>Heliantheae alliance</taxon>
        <taxon>Heliantheae</taxon>
        <taxon>Ambrosia</taxon>
    </lineage>
</organism>
<dbReference type="AlphaFoldDB" id="A0AAD5BMQ3"/>
<sequence>MISEDRTTLPTMMYLPLASGFSKAKICAAATSLTSTSLLIPSGNTSFPGYNKSLPLTQI</sequence>
<keyword evidence="2" id="KW-1185">Reference proteome</keyword>
<reference evidence="1" key="1">
    <citation type="submission" date="2022-06" db="EMBL/GenBank/DDBJ databases">
        <title>Uncovering the hologenomic basis of an extraordinary plant invasion.</title>
        <authorList>
            <person name="Bieker V.C."/>
            <person name="Martin M.D."/>
            <person name="Gilbert T."/>
            <person name="Hodgins K."/>
            <person name="Battlay P."/>
            <person name="Petersen B."/>
            <person name="Wilson J."/>
        </authorList>
    </citation>
    <scope>NUCLEOTIDE SEQUENCE</scope>
    <source>
        <strain evidence="1">AA19_3_7</strain>
        <tissue evidence="1">Leaf</tissue>
    </source>
</reference>